<dbReference type="Pfam" id="PF00984">
    <property type="entry name" value="UDPG_MGDP_dh"/>
    <property type="match status" value="1"/>
</dbReference>
<evidence type="ECO:0000313" key="12">
    <source>
        <dbReference type="EMBL" id="WFD41184.1"/>
    </source>
</evidence>
<dbReference type="InterPro" id="IPR001732">
    <property type="entry name" value="UDP-Glc/GDP-Man_DH_N"/>
</dbReference>
<evidence type="ECO:0000256" key="6">
    <source>
        <dbReference type="ARBA" id="ARBA00023027"/>
    </source>
</evidence>
<evidence type="ECO:0000259" key="11">
    <source>
        <dbReference type="SMART" id="SM00984"/>
    </source>
</evidence>
<dbReference type="InterPro" id="IPR028356">
    <property type="entry name" value="UDPglc_DH_euk"/>
</dbReference>
<dbReference type="InterPro" id="IPR008927">
    <property type="entry name" value="6-PGluconate_DH-like_C_sf"/>
</dbReference>
<organism evidence="12 13">
    <name type="scientific">Malassezia japonica</name>
    <dbReference type="NCBI Taxonomy" id="223818"/>
    <lineage>
        <taxon>Eukaryota</taxon>
        <taxon>Fungi</taxon>
        <taxon>Dikarya</taxon>
        <taxon>Basidiomycota</taxon>
        <taxon>Ustilaginomycotina</taxon>
        <taxon>Malasseziomycetes</taxon>
        <taxon>Malasseziales</taxon>
        <taxon>Malasseziaceae</taxon>
        <taxon>Malassezia</taxon>
    </lineage>
</organism>
<dbReference type="SUPFAM" id="SSF52413">
    <property type="entry name" value="UDP-glucose/GDP-mannose dehydrogenase C-terminal domain"/>
    <property type="match status" value="1"/>
</dbReference>
<comment type="catalytic activity">
    <reaction evidence="7 8">
        <text>UDP-alpha-D-glucose + 2 NAD(+) + H2O = UDP-alpha-D-glucuronate + 2 NADH + 3 H(+)</text>
        <dbReference type="Rhea" id="RHEA:23596"/>
        <dbReference type="ChEBI" id="CHEBI:15377"/>
        <dbReference type="ChEBI" id="CHEBI:15378"/>
        <dbReference type="ChEBI" id="CHEBI:57540"/>
        <dbReference type="ChEBI" id="CHEBI:57945"/>
        <dbReference type="ChEBI" id="CHEBI:58052"/>
        <dbReference type="ChEBI" id="CHEBI:58885"/>
        <dbReference type="EC" id="1.1.1.22"/>
    </reaction>
</comment>
<comment type="pathway">
    <text evidence="1">Nucleotide-sugar biosynthesis; UDP-alpha-D-glucuronate biosynthesis; UDP-alpha-D-glucuronate from UDP-alpha-D-glucose: step 1/1.</text>
</comment>
<dbReference type="InterPro" id="IPR017476">
    <property type="entry name" value="UDP-Glc/GDP-Man"/>
</dbReference>
<dbReference type="Gene3D" id="1.20.5.100">
    <property type="entry name" value="Cytochrome c1, transmembrane anchor, C-terminal"/>
    <property type="match status" value="1"/>
</dbReference>
<feature type="binding site" evidence="10">
    <location>
        <begin position="145"/>
        <end position="146"/>
    </location>
    <ligand>
        <name>NAD(+)</name>
        <dbReference type="ChEBI" id="CHEBI:57540"/>
    </ligand>
</feature>
<dbReference type="FunFam" id="3.40.50.720:FF:000032">
    <property type="entry name" value="UDP-glucose 6-dehydrogenase"/>
    <property type="match status" value="1"/>
</dbReference>
<dbReference type="GO" id="GO:0003979">
    <property type="term" value="F:UDP-glucose 6-dehydrogenase activity"/>
    <property type="evidence" value="ECO:0007669"/>
    <property type="project" value="UniProtKB-EC"/>
</dbReference>
<dbReference type="GO" id="GO:0051287">
    <property type="term" value="F:NAD binding"/>
    <property type="evidence" value="ECO:0007669"/>
    <property type="project" value="InterPro"/>
</dbReference>
<feature type="binding site" evidence="10">
    <location>
        <position position="53"/>
    </location>
    <ligand>
        <name>NAD(+)</name>
        <dbReference type="ChEBI" id="CHEBI:57540"/>
    </ligand>
</feature>
<dbReference type="FunFam" id="1.20.5.100:FF:000001">
    <property type="entry name" value="UDP-glucose 6-dehydrogenase"/>
    <property type="match status" value="1"/>
</dbReference>
<dbReference type="FunFam" id="3.40.50.720:FF:000114">
    <property type="entry name" value="UDP-glucose 6-dehydrogenase"/>
    <property type="match status" value="1"/>
</dbReference>
<name>A0AAF0F5Y3_9BASI</name>
<dbReference type="PIRSF" id="PIRSF500133">
    <property type="entry name" value="UDPglc_DH_euk"/>
    <property type="match status" value="1"/>
</dbReference>
<feature type="binding site" evidence="10">
    <location>
        <begin position="291"/>
        <end position="294"/>
    </location>
    <ligand>
        <name>NAD(+)</name>
        <dbReference type="ChEBI" id="CHEBI:57540"/>
    </ligand>
</feature>
<dbReference type="InterPro" id="IPR014026">
    <property type="entry name" value="UDP-Glc/GDP-Man_DH_dimer"/>
</dbReference>
<feature type="binding site" evidence="10">
    <location>
        <position position="180"/>
    </location>
    <ligand>
        <name>NAD(+)</name>
        <dbReference type="ChEBI" id="CHEBI:57540"/>
    </ligand>
</feature>
<dbReference type="SMART" id="SM00984">
    <property type="entry name" value="UDPG_MGDP_dh_C"/>
    <property type="match status" value="1"/>
</dbReference>
<feature type="binding site" evidence="10">
    <location>
        <position position="48"/>
    </location>
    <ligand>
        <name>NAD(+)</name>
        <dbReference type="ChEBI" id="CHEBI:57540"/>
    </ligand>
</feature>
<feature type="binding site" evidence="10">
    <location>
        <begin position="23"/>
        <end position="28"/>
    </location>
    <ligand>
        <name>NAD(+)</name>
        <dbReference type="ChEBI" id="CHEBI:57540"/>
    </ligand>
</feature>
<dbReference type="Gene3D" id="3.40.50.720">
    <property type="entry name" value="NAD(P)-binding Rossmann-like Domain"/>
    <property type="match status" value="2"/>
</dbReference>
<proteinExistence type="inferred from homology"/>
<dbReference type="SUPFAM" id="SSF51735">
    <property type="entry name" value="NAD(P)-binding Rossmann-fold domains"/>
    <property type="match status" value="1"/>
</dbReference>
<dbReference type="InterPro" id="IPR036291">
    <property type="entry name" value="NAD(P)-bd_dom_sf"/>
</dbReference>
<keyword evidence="5 8" id="KW-0560">Oxidoreductase</keyword>
<accession>A0AAF0F5Y3</accession>
<dbReference type="GO" id="GO:0005634">
    <property type="term" value="C:nucleus"/>
    <property type="evidence" value="ECO:0007669"/>
    <property type="project" value="TreeGrafter"/>
</dbReference>
<dbReference type="Pfam" id="PF03720">
    <property type="entry name" value="UDPG_MGDP_dh_C"/>
    <property type="match status" value="1"/>
</dbReference>
<dbReference type="Pfam" id="PF03721">
    <property type="entry name" value="UDPG_MGDP_dh_N"/>
    <property type="match status" value="1"/>
</dbReference>
<dbReference type="InterPro" id="IPR014027">
    <property type="entry name" value="UDP-Glc/GDP-Man_DH_C"/>
</dbReference>
<dbReference type="AlphaFoldDB" id="A0AAF0F5Y3"/>
<dbReference type="GO" id="GO:0006024">
    <property type="term" value="P:glycosaminoglycan biosynthetic process"/>
    <property type="evidence" value="ECO:0007669"/>
    <property type="project" value="TreeGrafter"/>
</dbReference>
<feature type="active site" description="Nucleophile" evidence="9">
    <location>
        <position position="291"/>
    </location>
</feature>
<evidence type="ECO:0000256" key="2">
    <source>
        <dbReference type="ARBA" id="ARBA00006601"/>
    </source>
</evidence>
<keyword evidence="6 8" id="KW-0520">NAD</keyword>
<dbReference type="EMBL" id="CP119966">
    <property type="protein sequence ID" value="WFD41184.1"/>
    <property type="molecule type" value="Genomic_DNA"/>
</dbReference>
<evidence type="ECO:0000256" key="1">
    <source>
        <dbReference type="ARBA" id="ARBA00004701"/>
    </source>
</evidence>
<dbReference type="PANTHER" id="PTHR11374:SF3">
    <property type="entry name" value="UDP-GLUCOSE 6-DEHYDROGENASE"/>
    <property type="match status" value="1"/>
</dbReference>
<dbReference type="RefSeq" id="XP_060124081.1">
    <property type="nucleotide sequence ID" value="XM_060268098.1"/>
</dbReference>
<sequence length="488" mass="53048">MVVSEEVDSSLVPEKITKICCIGAGYVGGPTCSVLAQQCPDITVTIVDVNPHRIAAWNSDDLSQLPVFEPGLADVVGECRGRNLFFTTDIDRAIDEAQIVFVSVNTPTKTSGIGSGFAADLRYVEASTRRIASIAKSPKIIVEKSTVPCRTAASMRAILESNSKPGVAFQILSNPEFLSEGTALQDLLKPDRVLIGSLNTPQGNRAAELLSGVYQHWVPEERVIRTGLWSSELTKLAANALLAQRISSINAIAAICEATGANVDEVAHAAGVDRRIGPHFLRASVGFGGSCFQKDILNLVYLSGSLGLPEVAEYWNQVIVMNEFSKSRFAKNVVRTLFNTVTAKRLAILGFAFKKDTGDTRESPAITLCKHFRQEGAYIAIYDPKVKREQVMLDLTEPGVVDDRKAVEESVSVCPSVLDACHEAEAVVIATDWDEFATIDWSLVHNIMRKPAVVFDGRRVVDAPKLREIGFRVHAVGVGPELQDNVWV</sequence>
<comment type="similarity">
    <text evidence="2 8">Belongs to the UDP-glucose/GDP-mannose dehydrogenase family.</text>
</comment>
<dbReference type="EC" id="1.1.1.22" evidence="3 8"/>
<evidence type="ECO:0000313" key="13">
    <source>
        <dbReference type="Proteomes" id="UP001217754"/>
    </source>
</evidence>
<evidence type="ECO:0000256" key="9">
    <source>
        <dbReference type="PIRSR" id="PIRSR500133-1"/>
    </source>
</evidence>
<dbReference type="PANTHER" id="PTHR11374">
    <property type="entry name" value="UDP-GLUCOSE DEHYDROGENASE/UDP-MANNAC DEHYDROGENASE"/>
    <property type="match status" value="1"/>
</dbReference>
<dbReference type="SUPFAM" id="SSF48179">
    <property type="entry name" value="6-phosphogluconate dehydrogenase C-terminal domain-like"/>
    <property type="match status" value="1"/>
</dbReference>
<dbReference type="PIRSF" id="PIRSF000124">
    <property type="entry name" value="UDPglc_GDPman_dh"/>
    <property type="match status" value="1"/>
</dbReference>
<feature type="binding site" evidence="10">
    <location>
        <begin position="104"/>
        <end position="108"/>
    </location>
    <ligand>
        <name>NAD(+)</name>
        <dbReference type="ChEBI" id="CHEBI:57540"/>
    </ligand>
</feature>
<evidence type="ECO:0000256" key="3">
    <source>
        <dbReference type="ARBA" id="ARBA00012954"/>
    </source>
</evidence>
<gene>
    <name evidence="12" type="ORF">MJAP1_004179</name>
</gene>
<dbReference type="GeneID" id="85227830"/>
<feature type="domain" description="UDP-glucose/GDP-mannose dehydrogenase C-terminal" evidence="11">
    <location>
        <begin position="347"/>
        <end position="463"/>
    </location>
</feature>
<evidence type="ECO:0000256" key="5">
    <source>
        <dbReference type="ARBA" id="ARBA00023002"/>
    </source>
</evidence>
<keyword evidence="13" id="KW-1185">Reference proteome</keyword>
<feature type="binding site" evidence="10">
    <location>
        <position position="361"/>
    </location>
    <ligand>
        <name>NAD(+)</name>
        <dbReference type="ChEBI" id="CHEBI:57540"/>
    </ligand>
</feature>
<dbReference type="Proteomes" id="UP001217754">
    <property type="component" value="Chromosome 9"/>
</dbReference>
<evidence type="ECO:0000256" key="8">
    <source>
        <dbReference type="PIRNR" id="PIRNR000124"/>
    </source>
</evidence>
<evidence type="ECO:0000256" key="7">
    <source>
        <dbReference type="ARBA" id="ARBA00047473"/>
    </source>
</evidence>
<protein>
    <recommendedName>
        <fullName evidence="4 8">UDP-glucose 6-dehydrogenase</fullName>
        <ecNumber evidence="3 8">1.1.1.22</ecNumber>
    </recommendedName>
</protein>
<evidence type="ECO:0000256" key="10">
    <source>
        <dbReference type="PIRSR" id="PIRSR500133-3"/>
    </source>
</evidence>
<evidence type="ECO:0000256" key="4">
    <source>
        <dbReference type="ARBA" id="ARBA00015132"/>
    </source>
</evidence>
<reference evidence="12" key="1">
    <citation type="submission" date="2023-03" db="EMBL/GenBank/DDBJ databases">
        <title>Mating type loci evolution in Malassezia.</title>
        <authorList>
            <person name="Coelho M.A."/>
        </authorList>
    </citation>
    <scope>NUCLEOTIDE SEQUENCE</scope>
    <source>
        <strain evidence="12">CBS 9431</strain>
    </source>
</reference>
<dbReference type="InterPro" id="IPR036220">
    <property type="entry name" value="UDP-Glc/GDP-Man_DH_C_sf"/>
</dbReference>
<dbReference type="NCBIfam" id="TIGR03026">
    <property type="entry name" value="NDP-sugDHase"/>
    <property type="match status" value="1"/>
</dbReference>